<sequence length="209" mass="23481">MTHPQKKLLKRGRNEDDDDQKDKLDPLPTDLEVEILTKLPSKSLMKLRCVSKIWSSIIRSQRFVDSFYAIAFHSLFQTYRYRCPSIHGFVGCANFPTFIVCNPSTKQVITLPIKGVRASLGYDPVGRQFKVLNLVTGAGEFPSYLVHEFITLGAGGEVSRSQVTTASYVHVTDRIYINGSLYSAAWSPKARMNPVVVSHLCVLMLDTRP</sequence>
<dbReference type="Pfam" id="PF00646">
    <property type="entry name" value="F-box"/>
    <property type="match status" value="1"/>
</dbReference>
<proteinExistence type="predicted"/>
<dbReference type="InterPro" id="IPR001810">
    <property type="entry name" value="F-box_dom"/>
</dbReference>
<dbReference type="NCBIfam" id="TIGR01640">
    <property type="entry name" value="F_box_assoc_1"/>
    <property type="match status" value="1"/>
</dbReference>
<dbReference type="InterPro" id="IPR017451">
    <property type="entry name" value="F-box-assoc_interact_dom"/>
</dbReference>
<gene>
    <name evidence="4" type="primary">LOC104759361</name>
</gene>
<reference evidence="3" key="1">
    <citation type="journal article" date="2014" name="Nat. Commun.">
        <title>The emerging biofuel crop Camelina sativa retains a highly undifferentiated hexaploid genome structure.</title>
        <authorList>
            <person name="Kagale S."/>
            <person name="Koh C."/>
            <person name="Nixon J."/>
            <person name="Bollina V."/>
            <person name="Clarke W.E."/>
            <person name="Tuteja R."/>
            <person name="Spillane C."/>
            <person name="Robinson S.J."/>
            <person name="Links M.G."/>
            <person name="Clarke C."/>
            <person name="Higgins E.E."/>
            <person name="Huebert T."/>
            <person name="Sharpe A.G."/>
            <person name="Parkin I.A."/>
        </authorList>
    </citation>
    <scope>NUCLEOTIDE SEQUENCE [LARGE SCALE GENOMIC DNA]</scope>
    <source>
        <strain evidence="3">cv. DH55</strain>
    </source>
</reference>
<dbReference type="SUPFAM" id="SSF81383">
    <property type="entry name" value="F-box domain"/>
    <property type="match status" value="1"/>
</dbReference>
<dbReference type="Pfam" id="PF08268">
    <property type="entry name" value="FBA_3"/>
    <property type="match status" value="1"/>
</dbReference>
<evidence type="ECO:0000256" key="1">
    <source>
        <dbReference type="SAM" id="MobiDB-lite"/>
    </source>
</evidence>
<dbReference type="SMART" id="SM00256">
    <property type="entry name" value="FBOX"/>
    <property type="match status" value="1"/>
</dbReference>
<name>A0ABM0X4P0_CAMSA</name>
<keyword evidence="3" id="KW-1185">Reference proteome</keyword>
<evidence type="ECO:0000259" key="2">
    <source>
        <dbReference type="PROSITE" id="PS50181"/>
    </source>
</evidence>
<feature type="compositionally biased region" description="Basic residues" evidence="1">
    <location>
        <begin position="1"/>
        <end position="11"/>
    </location>
</feature>
<reference evidence="4" key="2">
    <citation type="submission" date="2025-08" db="UniProtKB">
        <authorList>
            <consortium name="RefSeq"/>
        </authorList>
    </citation>
    <scope>IDENTIFICATION</scope>
    <source>
        <tissue evidence="4">Leaf</tissue>
    </source>
</reference>
<evidence type="ECO:0000313" key="4">
    <source>
        <dbReference type="RefSeq" id="XP_010480603.1"/>
    </source>
</evidence>
<dbReference type="CDD" id="cd22157">
    <property type="entry name" value="F-box_AtFBW1-like"/>
    <property type="match status" value="1"/>
</dbReference>
<dbReference type="PANTHER" id="PTHR31111">
    <property type="entry name" value="BNAA05G37150D PROTEIN-RELATED"/>
    <property type="match status" value="1"/>
</dbReference>
<dbReference type="RefSeq" id="XP_010480603.1">
    <property type="nucleotide sequence ID" value="XM_010482301.1"/>
</dbReference>
<organism evidence="3 4">
    <name type="scientific">Camelina sativa</name>
    <name type="common">False flax</name>
    <name type="synonym">Myagrum sativum</name>
    <dbReference type="NCBI Taxonomy" id="90675"/>
    <lineage>
        <taxon>Eukaryota</taxon>
        <taxon>Viridiplantae</taxon>
        <taxon>Streptophyta</taxon>
        <taxon>Embryophyta</taxon>
        <taxon>Tracheophyta</taxon>
        <taxon>Spermatophyta</taxon>
        <taxon>Magnoliopsida</taxon>
        <taxon>eudicotyledons</taxon>
        <taxon>Gunneridae</taxon>
        <taxon>Pentapetalae</taxon>
        <taxon>rosids</taxon>
        <taxon>malvids</taxon>
        <taxon>Brassicales</taxon>
        <taxon>Brassicaceae</taxon>
        <taxon>Camelineae</taxon>
        <taxon>Camelina</taxon>
    </lineage>
</organism>
<dbReference type="InterPro" id="IPR036047">
    <property type="entry name" value="F-box-like_dom_sf"/>
</dbReference>
<dbReference type="InterPro" id="IPR013187">
    <property type="entry name" value="F-box-assoc_dom_typ3"/>
</dbReference>
<dbReference type="Proteomes" id="UP000694864">
    <property type="component" value="Chromosome 17"/>
</dbReference>
<dbReference type="Gene3D" id="1.20.1280.50">
    <property type="match status" value="1"/>
</dbReference>
<protein>
    <submittedName>
        <fullName evidence="4">F-box protein At1g30790-like</fullName>
    </submittedName>
</protein>
<evidence type="ECO:0000313" key="3">
    <source>
        <dbReference type="Proteomes" id="UP000694864"/>
    </source>
</evidence>
<dbReference type="GeneID" id="104759361"/>
<dbReference type="PROSITE" id="PS50181">
    <property type="entry name" value="FBOX"/>
    <property type="match status" value="1"/>
</dbReference>
<accession>A0ABM0X4P0</accession>
<feature type="domain" description="F-box" evidence="2">
    <location>
        <begin position="21"/>
        <end position="71"/>
    </location>
</feature>
<feature type="region of interest" description="Disordered" evidence="1">
    <location>
        <begin position="1"/>
        <end position="24"/>
    </location>
</feature>
<dbReference type="PANTHER" id="PTHR31111:SF100">
    <property type="entry name" value="F-BOX DOMAIN-CONTAINING PROTEIN"/>
    <property type="match status" value="1"/>
</dbReference>